<dbReference type="Gene3D" id="3.30.700.10">
    <property type="entry name" value="Glycoprotein, Type 4 Pilin"/>
    <property type="match status" value="1"/>
</dbReference>
<dbReference type="SUPFAM" id="SSF54523">
    <property type="entry name" value="Pili subunits"/>
    <property type="match status" value="1"/>
</dbReference>
<name>A0A3L8PX66_9GAMM</name>
<dbReference type="RefSeq" id="WP_121839659.1">
    <property type="nucleotide sequence ID" value="NZ_ML014795.1"/>
</dbReference>
<evidence type="ECO:0000313" key="3">
    <source>
        <dbReference type="Proteomes" id="UP000281474"/>
    </source>
</evidence>
<dbReference type="InterPro" id="IPR012902">
    <property type="entry name" value="N_methyl_site"/>
</dbReference>
<reference evidence="2 3" key="1">
    <citation type="submission" date="2018-09" db="EMBL/GenBank/DDBJ databases">
        <title>Phylogeny of the Shewanellaceae, and recommendation for two new genera, Pseudoshewanella and Parashewanella.</title>
        <authorList>
            <person name="Wang G."/>
        </authorList>
    </citation>
    <scope>NUCLEOTIDE SEQUENCE [LARGE SCALE GENOMIC DNA]</scope>
    <source>
        <strain evidence="2 3">C51</strain>
    </source>
</reference>
<dbReference type="Proteomes" id="UP000281474">
    <property type="component" value="Unassembled WGS sequence"/>
</dbReference>
<sequence>MKQVSRIPKFHVSKKGFTLVELIATMVLIGILAVSVAPKFFGPSSYNAYALRAELISYLRNIQLRAMNNTDKCFRFSATSQGYQTLIADRNSNGVCVSNSYSNFFPLSSWPKDVEVTSHLYLPPTTLLFDFSTNGGLVRSNIYNDKITITIRAGDTVKIEILKAGYIHGI</sequence>
<keyword evidence="3" id="KW-1185">Reference proteome</keyword>
<keyword evidence="1" id="KW-0812">Transmembrane</keyword>
<evidence type="ECO:0000256" key="1">
    <source>
        <dbReference type="SAM" id="Phobius"/>
    </source>
</evidence>
<accession>A0A3L8PX66</accession>
<feature type="transmembrane region" description="Helical" evidence="1">
    <location>
        <begin position="16"/>
        <end position="37"/>
    </location>
</feature>
<protein>
    <submittedName>
        <fullName evidence="2">Type II secretion system protein</fullName>
    </submittedName>
</protein>
<dbReference type="NCBIfam" id="TIGR02532">
    <property type="entry name" value="IV_pilin_GFxxxE"/>
    <property type="match status" value="1"/>
</dbReference>
<organism evidence="2 3">
    <name type="scientific">Parashewanella curva</name>
    <dbReference type="NCBI Taxonomy" id="2338552"/>
    <lineage>
        <taxon>Bacteria</taxon>
        <taxon>Pseudomonadati</taxon>
        <taxon>Pseudomonadota</taxon>
        <taxon>Gammaproteobacteria</taxon>
        <taxon>Alteromonadales</taxon>
        <taxon>Shewanellaceae</taxon>
        <taxon>Parashewanella</taxon>
    </lineage>
</organism>
<evidence type="ECO:0000313" key="2">
    <source>
        <dbReference type="EMBL" id="RLV59038.1"/>
    </source>
</evidence>
<dbReference type="PROSITE" id="PS00409">
    <property type="entry name" value="PROKAR_NTER_METHYL"/>
    <property type="match status" value="1"/>
</dbReference>
<dbReference type="AlphaFoldDB" id="A0A3L8PX66"/>
<dbReference type="EMBL" id="QZEI01000046">
    <property type="protein sequence ID" value="RLV59038.1"/>
    <property type="molecule type" value="Genomic_DNA"/>
</dbReference>
<keyword evidence="1" id="KW-1133">Transmembrane helix</keyword>
<proteinExistence type="predicted"/>
<comment type="caution">
    <text evidence="2">The sequence shown here is derived from an EMBL/GenBank/DDBJ whole genome shotgun (WGS) entry which is preliminary data.</text>
</comment>
<dbReference type="OrthoDB" id="6385510at2"/>
<dbReference type="Pfam" id="PF07963">
    <property type="entry name" value="N_methyl"/>
    <property type="match status" value="1"/>
</dbReference>
<dbReference type="InterPro" id="IPR045584">
    <property type="entry name" value="Pilin-like"/>
</dbReference>
<keyword evidence="1" id="KW-0472">Membrane</keyword>
<gene>
    <name evidence="2" type="ORF">D5018_14190</name>
</gene>